<gene>
    <name evidence="1" type="ORF">M9H77_29928</name>
</gene>
<protein>
    <submittedName>
        <fullName evidence="1">Uncharacterized protein</fullName>
    </submittedName>
</protein>
<comment type="caution">
    <text evidence="1">The sequence shown here is derived from an EMBL/GenBank/DDBJ whole genome shotgun (WGS) entry which is preliminary data.</text>
</comment>
<evidence type="ECO:0000313" key="2">
    <source>
        <dbReference type="Proteomes" id="UP001060085"/>
    </source>
</evidence>
<dbReference type="EMBL" id="CM044707">
    <property type="protein sequence ID" value="KAI5652741.1"/>
    <property type="molecule type" value="Genomic_DNA"/>
</dbReference>
<sequence length="92" mass="10228">MTVTLHDVELILSVPSYDNVVNHYYSREQIIAVIQSDLNISDSSIGINAQDLARVADSPRSGLSTEQRAACYVFPIYFLFRATLAFQSAILC</sequence>
<reference evidence="2" key="1">
    <citation type="journal article" date="2023" name="Nat. Plants">
        <title>Single-cell RNA sequencing provides a high-resolution roadmap for understanding the multicellular compartmentation of specialized metabolism.</title>
        <authorList>
            <person name="Sun S."/>
            <person name="Shen X."/>
            <person name="Li Y."/>
            <person name="Li Y."/>
            <person name="Wang S."/>
            <person name="Li R."/>
            <person name="Zhang H."/>
            <person name="Shen G."/>
            <person name="Guo B."/>
            <person name="Wei J."/>
            <person name="Xu J."/>
            <person name="St-Pierre B."/>
            <person name="Chen S."/>
            <person name="Sun C."/>
        </authorList>
    </citation>
    <scope>NUCLEOTIDE SEQUENCE [LARGE SCALE GENOMIC DNA]</scope>
</reference>
<evidence type="ECO:0000313" key="1">
    <source>
        <dbReference type="EMBL" id="KAI5652741.1"/>
    </source>
</evidence>
<accession>A0ACB9ZZP5</accession>
<organism evidence="1 2">
    <name type="scientific">Catharanthus roseus</name>
    <name type="common">Madagascar periwinkle</name>
    <name type="synonym">Vinca rosea</name>
    <dbReference type="NCBI Taxonomy" id="4058"/>
    <lineage>
        <taxon>Eukaryota</taxon>
        <taxon>Viridiplantae</taxon>
        <taxon>Streptophyta</taxon>
        <taxon>Embryophyta</taxon>
        <taxon>Tracheophyta</taxon>
        <taxon>Spermatophyta</taxon>
        <taxon>Magnoliopsida</taxon>
        <taxon>eudicotyledons</taxon>
        <taxon>Gunneridae</taxon>
        <taxon>Pentapetalae</taxon>
        <taxon>asterids</taxon>
        <taxon>lamiids</taxon>
        <taxon>Gentianales</taxon>
        <taxon>Apocynaceae</taxon>
        <taxon>Rauvolfioideae</taxon>
        <taxon>Vinceae</taxon>
        <taxon>Catharanthinae</taxon>
        <taxon>Catharanthus</taxon>
    </lineage>
</organism>
<dbReference type="Proteomes" id="UP001060085">
    <property type="component" value="Linkage Group LG07"/>
</dbReference>
<keyword evidence="2" id="KW-1185">Reference proteome</keyword>
<proteinExistence type="predicted"/>
<name>A0ACB9ZZP5_CATRO</name>